<dbReference type="InterPro" id="IPR029071">
    <property type="entry name" value="Ubiquitin-like_domsf"/>
</dbReference>
<proteinExistence type="predicted"/>
<protein>
    <recommendedName>
        <fullName evidence="4">Ubiquitin-like domain-containing protein</fullName>
    </recommendedName>
</protein>
<evidence type="ECO:0000313" key="2">
    <source>
        <dbReference type="EMBL" id="KAG9274433.1"/>
    </source>
</evidence>
<dbReference type="AlphaFoldDB" id="A0A8T2LRB5"/>
<evidence type="ECO:0000313" key="3">
    <source>
        <dbReference type="Proteomes" id="UP000752171"/>
    </source>
</evidence>
<name>A0A8T2LRB5_ASTMX</name>
<dbReference type="SUPFAM" id="SSF54236">
    <property type="entry name" value="Ubiquitin-like"/>
    <property type="match status" value="1"/>
</dbReference>
<feature type="compositionally biased region" description="Basic and acidic residues" evidence="1">
    <location>
        <begin position="45"/>
        <end position="55"/>
    </location>
</feature>
<gene>
    <name evidence="2" type="ORF">AMEX_G11348</name>
</gene>
<evidence type="ECO:0008006" key="4">
    <source>
        <dbReference type="Google" id="ProtNLM"/>
    </source>
</evidence>
<evidence type="ECO:0000256" key="1">
    <source>
        <dbReference type="SAM" id="MobiDB-lite"/>
    </source>
</evidence>
<feature type="compositionally biased region" description="Polar residues" evidence="1">
    <location>
        <begin position="56"/>
        <end position="65"/>
    </location>
</feature>
<dbReference type="EMBL" id="JAICCE010000008">
    <property type="protein sequence ID" value="KAG9274433.1"/>
    <property type="molecule type" value="Genomic_DNA"/>
</dbReference>
<reference evidence="2 3" key="1">
    <citation type="submission" date="2021-07" db="EMBL/GenBank/DDBJ databases">
        <authorList>
            <person name="Imarazene B."/>
            <person name="Zahm M."/>
            <person name="Klopp C."/>
            <person name="Cabau C."/>
            <person name="Beille S."/>
            <person name="Jouanno E."/>
            <person name="Castinel A."/>
            <person name="Lluch J."/>
            <person name="Gil L."/>
            <person name="Kuchtly C."/>
            <person name="Lopez Roques C."/>
            <person name="Donnadieu C."/>
            <person name="Parrinello H."/>
            <person name="Journot L."/>
            <person name="Du K."/>
            <person name="Schartl M."/>
            <person name="Retaux S."/>
            <person name="Guiguen Y."/>
        </authorList>
    </citation>
    <scope>NUCLEOTIDE SEQUENCE [LARGE SCALE GENOMIC DNA]</scope>
    <source>
        <strain evidence="2">Pach_M1</strain>
        <tissue evidence="2">Testis</tissue>
    </source>
</reference>
<organism evidence="2 3">
    <name type="scientific">Astyanax mexicanus</name>
    <name type="common">Blind cave fish</name>
    <name type="synonym">Astyanax fasciatus mexicanus</name>
    <dbReference type="NCBI Taxonomy" id="7994"/>
    <lineage>
        <taxon>Eukaryota</taxon>
        <taxon>Metazoa</taxon>
        <taxon>Chordata</taxon>
        <taxon>Craniata</taxon>
        <taxon>Vertebrata</taxon>
        <taxon>Euteleostomi</taxon>
        <taxon>Actinopterygii</taxon>
        <taxon>Neopterygii</taxon>
        <taxon>Teleostei</taxon>
        <taxon>Ostariophysi</taxon>
        <taxon>Characiformes</taxon>
        <taxon>Characoidei</taxon>
        <taxon>Acestrorhamphidae</taxon>
        <taxon>Acestrorhamphinae</taxon>
        <taxon>Astyanax</taxon>
    </lineage>
</organism>
<feature type="compositionally biased region" description="Polar residues" evidence="1">
    <location>
        <begin position="24"/>
        <end position="43"/>
    </location>
</feature>
<feature type="region of interest" description="Disordered" evidence="1">
    <location>
        <begin position="24"/>
        <end position="65"/>
    </location>
</feature>
<sequence>MEGRERLSSMKNIFEKKYHAQEVKNVQQAKDSGPQKISPTCTENGIKELSKDQSESRFTSGSSPCENSSAYFLNSTDSLPWTQSQDITANTQKTETAISSSVTPDYTDDLYKMSINVTCVGQSKIFFIFPAEKISVLLQEACDWAKKKPEKMNLVFDGEQLDVMKAVSEHPNLRGGSKVNLIRAS</sequence>
<dbReference type="Proteomes" id="UP000752171">
    <property type="component" value="Unassembled WGS sequence"/>
</dbReference>
<comment type="caution">
    <text evidence="2">The sequence shown here is derived from an EMBL/GenBank/DDBJ whole genome shotgun (WGS) entry which is preliminary data.</text>
</comment>
<accession>A0A8T2LRB5</accession>